<keyword evidence="2" id="KW-1185">Reference proteome</keyword>
<dbReference type="EMBL" id="LVHF01000028">
    <property type="protein sequence ID" value="OAN13528.1"/>
    <property type="molecule type" value="Genomic_DNA"/>
</dbReference>
<dbReference type="InterPro" id="IPR021308">
    <property type="entry name" value="GfcB"/>
</dbReference>
<reference evidence="1 2" key="1">
    <citation type="submission" date="2016-03" db="EMBL/GenBank/DDBJ databases">
        <title>Photobacterium proteolyticum sp. nov. a protease producing bacterium isolated from ocean sediments of Laizhou Bay.</title>
        <authorList>
            <person name="Li Y."/>
        </authorList>
    </citation>
    <scope>NUCLEOTIDE SEQUENCE [LARGE SCALE GENOMIC DNA]</scope>
    <source>
        <strain evidence="1 2">R-40508</strain>
    </source>
</reference>
<keyword evidence="1" id="KW-0449">Lipoprotein</keyword>
<dbReference type="Gene3D" id="2.40.360.10">
    <property type="entry name" value="YmcC-like"/>
    <property type="match status" value="1"/>
</dbReference>
<dbReference type="Pfam" id="PF11102">
    <property type="entry name" value="YjbF"/>
    <property type="match status" value="1"/>
</dbReference>
<dbReference type="AlphaFoldDB" id="A0A178K878"/>
<name>A0A178K878_9GAMM</name>
<dbReference type="Proteomes" id="UP000078503">
    <property type="component" value="Unassembled WGS sequence"/>
</dbReference>
<protein>
    <submittedName>
        <fullName evidence="1">Lipoprotein YmcC</fullName>
    </submittedName>
</protein>
<dbReference type="PROSITE" id="PS51257">
    <property type="entry name" value="PROKAR_LIPOPROTEIN"/>
    <property type="match status" value="1"/>
</dbReference>
<comment type="caution">
    <text evidence="1">The sequence shown here is derived from an EMBL/GenBank/DDBJ whole genome shotgun (WGS) entry which is preliminary data.</text>
</comment>
<dbReference type="SUPFAM" id="SSF159270">
    <property type="entry name" value="YmcC-like"/>
    <property type="match status" value="1"/>
</dbReference>
<dbReference type="InterPro" id="IPR023373">
    <property type="entry name" value="YmcC_sf"/>
</dbReference>
<evidence type="ECO:0000313" key="2">
    <source>
        <dbReference type="Proteomes" id="UP000078503"/>
    </source>
</evidence>
<organism evidence="1 2">
    <name type="scientific">Photobacterium jeanii</name>
    <dbReference type="NCBI Taxonomy" id="858640"/>
    <lineage>
        <taxon>Bacteria</taxon>
        <taxon>Pseudomonadati</taxon>
        <taxon>Pseudomonadota</taxon>
        <taxon>Gammaproteobacteria</taxon>
        <taxon>Vibrionales</taxon>
        <taxon>Vibrionaceae</taxon>
        <taxon>Photobacterium</taxon>
    </lineage>
</organism>
<dbReference type="STRING" id="858640.A3K86_13145"/>
<evidence type="ECO:0000313" key="1">
    <source>
        <dbReference type="EMBL" id="OAN13528.1"/>
    </source>
</evidence>
<dbReference type="OrthoDB" id="5591889at2"/>
<sequence length="238" mass="26505">MRRSHFTIPFSGFFLCLTLISGCSQKFQDVNDTAKLALLGDDDTVLSTSKIEQLPYASMYARIGDGPQAFMVLAFAEHNSVQNTQPSSLEISQTIQLKWLSADKGLIVTQAGRIIKTASLSEGNLIAINSKTTDPLALGLHKSSTPKYWTRTIDWQPGYHFGYTLRSTFSNGIEQIVMVNQKPTKSLYYTESVNVPSIEQSYQNEFWVDPQTGAVLKSRQKLAPNLPVVEFSILKPFS</sequence>
<accession>A0A178K878</accession>
<gene>
    <name evidence="1" type="ORF">A3K86_13145</name>
</gene>
<dbReference type="RefSeq" id="WP_068331684.1">
    <property type="nucleotide sequence ID" value="NZ_LVHF01000028.1"/>
</dbReference>
<proteinExistence type="predicted"/>